<dbReference type="CDD" id="cd22363">
    <property type="entry name" value="tRNA-intron_lyase_C"/>
    <property type="match status" value="1"/>
</dbReference>
<evidence type="ECO:0000313" key="9">
    <source>
        <dbReference type="EMBL" id="KAG5185465.1"/>
    </source>
</evidence>
<comment type="caution">
    <text evidence="9">The sequence shown here is derived from an EMBL/GenBank/DDBJ whole genome shotgun (WGS) entry which is preliminary data.</text>
</comment>
<dbReference type="Gene3D" id="3.40.1350.10">
    <property type="match status" value="1"/>
</dbReference>
<evidence type="ECO:0000256" key="4">
    <source>
        <dbReference type="ARBA" id="ARBA00023239"/>
    </source>
</evidence>
<dbReference type="GO" id="GO:0005634">
    <property type="term" value="C:nucleus"/>
    <property type="evidence" value="ECO:0007669"/>
    <property type="project" value="UniProtKB-ARBA"/>
</dbReference>
<keyword evidence="4" id="KW-0456">Lyase</keyword>
<dbReference type="PANTHER" id="PTHR13070:SF0">
    <property type="entry name" value="TRNA-SPLICING ENDONUCLEASE SUBUNIT SEN34"/>
    <property type="match status" value="1"/>
</dbReference>
<dbReference type="Proteomes" id="UP000664859">
    <property type="component" value="Unassembled WGS sequence"/>
</dbReference>
<comment type="similarity">
    <text evidence="1">Belongs to the tRNA-intron endonuclease family.</text>
</comment>
<name>A0A835Z5M8_9STRA</name>
<feature type="domain" description="TSEN34 N-terminal" evidence="8">
    <location>
        <begin position="1"/>
        <end position="57"/>
    </location>
</feature>
<evidence type="ECO:0000256" key="1">
    <source>
        <dbReference type="ARBA" id="ARBA00008078"/>
    </source>
</evidence>
<dbReference type="OrthoDB" id="10264981at2759"/>
<evidence type="ECO:0000259" key="8">
    <source>
        <dbReference type="Pfam" id="PF26577"/>
    </source>
</evidence>
<evidence type="ECO:0000256" key="3">
    <source>
        <dbReference type="ARBA" id="ARBA00022694"/>
    </source>
</evidence>
<dbReference type="InterPro" id="IPR036167">
    <property type="entry name" value="tRNA_intron_Endo_cat-like_sf"/>
</dbReference>
<dbReference type="EMBL" id="JAFCMP010000131">
    <property type="protein sequence ID" value="KAG5185465.1"/>
    <property type="molecule type" value="Genomic_DNA"/>
</dbReference>
<evidence type="ECO:0000259" key="7">
    <source>
        <dbReference type="Pfam" id="PF01974"/>
    </source>
</evidence>
<dbReference type="Pfam" id="PF26577">
    <property type="entry name" value="TSEN34_N"/>
    <property type="match status" value="1"/>
</dbReference>
<dbReference type="GO" id="GO:0000213">
    <property type="term" value="F:tRNA-intron lyase activity"/>
    <property type="evidence" value="ECO:0007669"/>
    <property type="project" value="UniProtKB-EC"/>
</dbReference>
<keyword evidence="3" id="KW-0819">tRNA processing</keyword>
<accession>A0A835Z5M8</accession>
<reference evidence="9" key="1">
    <citation type="submission" date="2021-02" db="EMBL/GenBank/DDBJ databases">
        <title>First Annotated Genome of the Yellow-green Alga Tribonema minus.</title>
        <authorList>
            <person name="Mahan K.M."/>
        </authorList>
    </citation>
    <scope>NUCLEOTIDE SEQUENCE</scope>
    <source>
        <strain evidence="9">UTEX B ZZ1240</strain>
    </source>
</reference>
<evidence type="ECO:0000256" key="2">
    <source>
        <dbReference type="ARBA" id="ARBA00012573"/>
    </source>
</evidence>
<dbReference type="InterPro" id="IPR059049">
    <property type="entry name" value="TSEN34_N"/>
</dbReference>
<dbReference type="GO" id="GO:0000379">
    <property type="term" value="P:tRNA-type intron splice site recognition and cleavage"/>
    <property type="evidence" value="ECO:0007669"/>
    <property type="project" value="TreeGrafter"/>
</dbReference>
<dbReference type="SUPFAM" id="SSF53032">
    <property type="entry name" value="tRNA-intron endonuclease catalytic domain-like"/>
    <property type="match status" value="1"/>
</dbReference>
<evidence type="ECO:0000313" key="10">
    <source>
        <dbReference type="Proteomes" id="UP000664859"/>
    </source>
</evidence>
<gene>
    <name evidence="9" type="ORF">JKP88DRAFT_312074</name>
</gene>
<dbReference type="Pfam" id="PF01974">
    <property type="entry name" value="tRNA_int_endo"/>
    <property type="match status" value="1"/>
</dbReference>
<feature type="region of interest" description="Disordered" evidence="6">
    <location>
        <begin position="242"/>
        <end position="266"/>
    </location>
</feature>
<dbReference type="PANTHER" id="PTHR13070">
    <property type="entry name" value="TRNA-SPLICING ENDONUCLEASE SUBUNIT SEN34-RELATED"/>
    <property type="match status" value="1"/>
</dbReference>
<proteinExistence type="inferred from homology"/>
<dbReference type="AlphaFoldDB" id="A0A835Z5M8"/>
<evidence type="ECO:0000256" key="6">
    <source>
        <dbReference type="SAM" id="MobiDB-lite"/>
    </source>
</evidence>
<feature type="region of interest" description="Disordered" evidence="6">
    <location>
        <begin position="287"/>
        <end position="342"/>
    </location>
</feature>
<feature type="compositionally biased region" description="Low complexity" evidence="6">
    <location>
        <begin position="289"/>
        <end position="338"/>
    </location>
</feature>
<dbReference type="InterPro" id="IPR006677">
    <property type="entry name" value="tRNA_intron_Endonuc_cat-like"/>
</dbReference>
<keyword evidence="10" id="KW-1185">Reference proteome</keyword>
<dbReference type="InterPro" id="IPR011856">
    <property type="entry name" value="tRNA_endonuc-like_dom_sf"/>
</dbReference>
<sequence length="596" mass="62755">MVWDREAATQLRCRHRILASPVGVMPASNAASTSNFPAVLMPEQALLAASEGWVAVYRGPPGTKPAQRVSATQLEEEIEVERTAQARAQRSVFNDLWARGYYVTSGALYGAHLVAYARDPQLCHSFAAVLACAAGDALSPRLLAAFVRMQGVVGKAAVLATAAADGAHVSYATLAFECHAVLATTTADGARVSYAALAFDGVGQRNVNAADATALWAAPRKQNGFRARGRWPRLLHLLVPASGSSGEEGAGDERGQAHRRACTTSGIQVMRKRGRAALLAEKGFHYDASSSSSSSTSSSTDGSGDSSSSDGNGNSISSDSSSTDESGDGSSSSSGRSGVYDPRGCSEKQIAALRWNSALLAATASRRPHLLCFGLHEWAMLYDVGDGGALPLRVSQRELNAAAGARGALQCTHFDAYRFFAKGAAPLNAHAPTRAAQPALEQPGCVHAAMDLLKAAALWLEQPGCVHAAMGLLKARAAEGVAARVSERPRSLSRVLPQWAMKAAPYVPSEIVVDALEVALAARQLDMRASPYDLTAFDGDLGCDPAPIRVETAEGRRQYQELQLQLYHKSAPVRGALIRAYDALLSAHARAVAAEP</sequence>
<organism evidence="9 10">
    <name type="scientific">Tribonema minus</name>
    <dbReference type="NCBI Taxonomy" id="303371"/>
    <lineage>
        <taxon>Eukaryota</taxon>
        <taxon>Sar</taxon>
        <taxon>Stramenopiles</taxon>
        <taxon>Ochrophyta</taxon>
        <taxon>PX clade</taxon>
        <taxon>Xanthophyceae</taxon>
        <taxon>Tribonematales</taxon>
        <taxon>Tribonemataceae</taxon>
        <taxon>Tribonema</taxon>
    </lineage>
</organism>
<dbReference type="GO" id="GO:0003676">
    <property type="term" value="F:nucleic acid binding"/>
    <property type="evidence" value="ECO:0007669"/>
    <property type="project" value="InterPro"/>
</dbReference>
<evidence type="ECO:0000256" key="5">
    <source>
        <dbReference type="ARBA" id="ARBA00034031"/>
    </source>
</evidence>
<protein>
    <recommendedName>
        <fullName evidence="2">tRNA-intron lyase</fullName>
        <ecNumber evidence="2">4.6.1.16</ecNumber>
    </recommendedName>
</protein>
<feature type="domain" description="tRNA intron endonuclease catalytic" evidence="7">
    <location>
        <begin position="91"/>
        <end position="166"/>
    </location>
</feature>
<comment type="catalytic activity">
    <reaction evidence="5">
        <text>pretRNA = a 3'-half-tRNA molecule with a 5'-OH end + a 5'-half-tRNA molecule with a 2',3'-cyclic phosphate end + an intron with a 2',3'-cyclic phosphate and a 5'-hydroxyl terminus.</text>
        <dbReference type="EC" id="4.6.1.16"/>
    </reaction>
</comment>
<dbReference type="EC" id="4.6.1.16" evidence="2"/>